<dbReference type="PROSITE" id="PS50158">
    <property type="entry name" value="ZF_CCHC"/>
    <property type="match status" value="1"/>
</dbReference>
<proteinExistence type="predicted"/>
<evidence type="ECO:0000313" key="4">
    <source>
        <dbReference type="Proteomes" id="UP001293254"/>
    </source>
</evidence>
<protein>
    <recommendedName>
        <fullName evidence="2">CCHC-type domain-containing protein</fullName>
    </recommendedName>
</protein>
<reference evidence="3" key="1">
    <citation type="submission" date="2020-06" db="EMBL/GenBank/DDBJ databases">
        <authorList>
            <person name="Li T."/>
            <person name="Hu X."/>
            <person name="Zhang T."/>
            <person name="Song X."/>
            <person name="Zhang H."/>
            <person name="Dai N."/>
            <person name="Sheng W."/>
            <person name="Hou X."/>
            <person name="Wei L."/>
        </authorList>
    </citation>
    <scope>NUCLEOTIDE SEQUENCE</scope>
    <source>
        <strain evidence="3">3651</strain>
        <tissue evidence="3">Leaf</tissue>
    </source>
</reference>
<evidence type="ECO:0000313" key="3">
    <source>
        <dbReference type="EMBL" id="KAK4412595.1"/>
    </source>
</evidence>
<dbReference type="InterPro" id="IPR001878">
    <property type="entry name" value="Znf_CCHC"/>
</dbReference>
<feature type="domain" description="CCHC-type" evidence="2">
    <location>
        <begin position="40"/>
        <end position="55"/>
    </location>
</feature>
<evidence type="ECO:0000256" key="1">
    <source>
        <dbReference type="PROSITE-ProRule" id="PRU00047"/>
    </source>
</evidence>
<gene>
    <name evidence="3" type="ORF">Salat_2906600</name>
</gene>
<keyword evidence="1" id="KW-0862">Zinc</keyword>
<dbReference type="EMBL" id="JACGWO010000013">
    <property type="protein sequence ID" value="KAK4412595.1"/>
    <property type="molecule type" value="Genomic_DNA"/>
</dbReference>
<dbReference type="GO" id="GO:0003676">
    <property type="term" value="F:nucleic acid binding"/>
    <property type="evidence" value="ECO:0007669"/>
    <property type="project" value="InterPro"/>
</dbReference>
<reference evidence="3" key="2">
    <citation type="journal article" date="2024" name="Plant">
        <title>Genomic evolution and insights into agronomic trait innovations of Sesamum species.</title>
        <authorList>
            <person name="Miao H."/>
            <person name="Wang L."/>
            <person name="Qu L."/>
            <person name="Liu H."/>
            <person name="Sun Y."/>
            <person name="Le M."/>
            <person name="Wang Q."/>
            <person name="Wei S."/>
            <person name="Zheng Y."/>
            <person name="Lin W."/>
            <person name="Duan Y."/>
            <person name="Cao H."/>
            <person name="Xiong S."/>
            <person name="Wang X."/>
            <person name="Wei L."/>
            <person name="Li C."/>
            <person name="Ma Q."/>
            <person name="Ju M."/>
            <person name="Zhao R."/>
            <person name="Li G."/>
            <person name="Mu C."/>
            <person name="Tian Q."/>
            <person name="Mei H."/>
            <person name="Zhang T."/>
            <person name="Gao T."/>
            <person name="Zhang H."/>
        </authorList>
    </citation>
    <scope>NUCLEOTIDE SEQUENCE</scope>
    <source>
        <strain evidence="3">3651</strain>
    </source>
</reference>
<keyword evidence="1" id="KW-0863">Zinc-finger</keyword>
<dbReference type="Proteomes" id="UP001293254">
    <property type="component" value="Unassembled WGS sequence"/>
</dbReference>
<keyword evidence="4" id="KW-1185">Reference proteome</keyword>
<dbReference type="GO" id="GO:0008270">
    <property type="term" value="F:zinc ion binding"/>
    <property type="evidence" value="ECO:0007669"/>
    <property type="project" value="UniProtKB-KW"/>
</dbReference>
<dbReference type="InterPro" id="IPR025836">
    <property type="entry name" value="Zn_knuckle_CX2CX4HX4C"/>
</dbReference>
<dbReference type="Pfam" id="PF14392">
    <property type="entry name" value="zf-CCHC_4"/>
    <property type="match status" value="1"/>
</dbReference>
<accession>A0AAE2C8G9</accession>
<keyword evidence="1" id="KW-0479">Metal-binding</keyword>
<sequence>MRVRVSLNVHKPLQRVLKLKAPTGEKLLVTFTYERLLNICYICGVLGHLSRFCEKQFDEDFTDPGSKTPFGPWLRANHLPAARSRVQSSTSMNMGKKDWEEPPICIESQRGWDLRQLQ</sequence>
<name>A0AAE2C8G9_9LAMI</name>
<dbReference type="AlphaFoldDB" id="A0AAE2C8G9"/>
<comment type="caution">
    <text evidence="3">The sequence shown here is derived from an EMBL/GenBank/DDBJ whole genome shotgun (WGS) entry which is preliminary data.</text>
</comment>
<evidence type="ECO:0000259" key="2">
    <source>
        <dbReference type="PROSITE" id="PS50158"/>
    </source>
</evidence>
<organism evidence="3 4">
    <name type="scientific">Sesamum alatum</name>
    <dbReference type="NCBI Taxonomy" id="300844"/>
    <lineage>
        <taxon>Eukaryota</taxon>
        <taxon>Viridiplantae</taxon>
        <taxon>Streptophyta</taxon>
        <taxon>Embryophyta</taxon>
        <taxon>Tracheophyta</taxon>
        <taxon>Spermatophyta</taxon>
        <taxon>Magnoliopsida</taxon>
        <taxon>eudicotyledons</taxon>
        <taxon>Gunneridae</taxon>
        <taxon>Pentapetalae</taxon>
        <taxon>asterids</taxon>
        <taxon>lamiids</taxon>
        <taxon>Lamiales</taxon>
        <taxon>Pedaliaceae</taxon>
        <taxon>Sesamum</taxon>
    </lineage>
</organism>